<evidence type="ECO:0000313" key="9">
    <source>
        <dbReference type="Proteomes" id="UP000663870"/>
    </source>
</evidence>
<dbReference type="EMBL" id="CAJNOT010001872">
    <property type="protein sequence ID" value="CAF1258577.1"/>
    <property type="molecule type" value="Genomic_DNA"/>
</dbReference>
<protein>
    <submittedName>
        <fullName evidence="4">Uncharacterized protein</fullName>
    </submittedName>
</protein>
<dbReference type="EMBL" id="CAJOBD010000637">
    <property type="protein sequence ID" value="CAF3699631.1"/>
    <property type="molecule type" value="Genomic_DNA"/>
</dbReference>
<dbReference type="Proteomes" id="UP000663874">
    <property type="component" value="Unassembled WGS sequence"/>
</dbReference>
<dbReference type="EMBL" id="CAJOBE010008329">
    <property type="protein sequence ID" value="CAF4058907.1"/>
    <property type="molecule type" value="Genomic_DNA"/>
</dbReference>
<evidence type="ECO:0000313" key="4">
    <source>
        <dbReference type="EMBL" id="CAF1312373.1"/>
    </source>
</evidence>
<dbReference type="EMBL" id="CAJNOO010002188">
    <property type="protein sequence ID" value="CAF1244110.1"/>
    <property type="molecule type" value="Genomic_DNA"/>
</dbReference>
<dbReference type="Proteomes" id="UP000663889">
    <property type="component" value="Unassembled WGS sequence"/>
</dbReference>
<reference evidence="4" key="1">
    <citation type="submission" date="2021-02" db="EMBL/GenBank/DDBJ databases">
        <authorList>
            <person name="Nowell W R."/>
        </authorList>
    </citation>
    <scope>NUCLEOTIDE SEQUENCE</scope>
</reference>
<dbReference type="Proteomes" id="UP000663864">
    <property type="component" value="Unassembled WGS sequence"/>
</dbReference>
<dbReference type="Proteomes" id="UP000663836">
    <property type="component" value="Unassembled WGS sequence"/>
</dbReference>
<dbReference type="Proteomes" id="UP000663823">
    <property type="component" value="Unassembled WGS sequence"/>
</dbReference>
<evidence type="ECO:0000313" key="7">
    <source>
        <dbReference type="EMBL" id="CAF3975433.1"/>
    </source>
</evidence>
<dbReference type="EMBL" id="CAJNOH010001553">
    <property type="protein sequence ID" value="CAF1229440.1"/>
    <property type="molecule type" value="Genomic_DNA"/>
</dbReference>
<evidence type="ECO:0000313" key="10">
    <source>
        <dbReference type="Proteomes" id="UP000663889"/>
    </source>
</evidence>
<name>A0A815EGZ7_9BILA</name>
<dbReference type="EMBL" id="CAJNOU010002337">
    <property type="protein sequence ID" value="CAF1312373.1"/>
    <property type="molecule type" value="Genomic_DNA"/>
</dbReference>
<dbReference type="Proteomes" id="UP000663854">
    <property type="component" value="Unassembled WGS sequence"/>
</dbReference>
<evidence type="ECO:0000313" key="3">
    <source>
        <dbReference type="EMBL" id="CAF1258577.1"/>
    </source>
</evidence>
<dbReference type="AlphaFoldDB" id="A0A815EGZ7"/>
<organism evidence="4 10">
    <name type="scientific">Rotaria sordida</name>
    <dbReference type="NCBI Taxonomy" id="392033"/>
    <lineage>
        <taxon>Eukaryota</taxon>
        <taxon>Metazoa</taxon>
        <taxon>Spiralia</taxon>
        <taxon>Gnathifera</taxon>
        <taxon>Rotifera</taxon>
        <taxon>Eurotatoria</taxon>
        <taxon>Bdelloidea</taxon>
        <taxon>Philodinida</taxon>
        <taxon>Philodinidae</taxon>
        <taxon>Rotaria</taxon>
    </lineage>
</organism>
<dbReference type="Proteomes" id="UP000663882">
    <property type="component" value="Unassembled WGS sequence"/>
</dbReference>
<gene>
    <name evidence="8" type="ORF">FNK824_LOCUS29143</name>
    <name evidence="6" type="ORF">JBS370_LOCUS9420</name>
    <name evidence="5" type="ORF">JXQ802_LOCUS41008</name>
    <name evidence="7" type="ORF">OTI717_LOCUS27664</name>
    <name evidence="1" type="ORF">PYM288_LOCUS26305</name>
    <name evidence="2" type="ORF">RFH988_LOCUS26824</name>
    <name evidence="4" type="ORF">SEV965_LOCUS26862</name>
    <name evidence="3" type="ORF">ZHD862_LOCUS25779</name>
</gene>
<dbReference type="EMBL" id="CAJNOL010002553">
    <property type="protein sequence ID" value="CAF1511228.1"/>
    <property type="molecule type" value="Genomic_DNA"/>
</dbReference>
<dbReference type="OrthoDB" id="10049232at2759"/>
<accession>A0A815EGZ7</accession>
<dbReference type="Proteomes" id="UP000663870">
    <property type="component" value="Unassembled WGS sequence"/>
</dbReference>
<evidence type="ECO:0000313" key="1">
    <source>
        <dbReference type="EMBL" id="CAF1229440.1"/>
    </source>
</evidence>
<evidence type="ECO:0000313" key="2">
    <source>
        <dbReference type="EMBL" id="CAF1244110.1"/>
    </source>
</evidence>
<evidence type="ECO:0000313" key="8">
    <source>
        <dbReference type="EMBL" id="CAF4058907.1"/>
    </source>
</evidence>
<evidence type="ECO:0000313" key="6">
    <source>
        <dbReference type="EMBL" id="CAF3699631.1"/>
    </source>
</evidence>
<keyword evidence="9" id="KW-1185">Reference proteome</keyword>
<evidence type="ECO:0000313" key="5">
    <source>
        <dbReference type="EMBL" id="CAF1511228.1"/>
    </source>
</evidence>
<sequence>MNNFTIIIETPFTQQLQPYSVAIDNGLIKGSDIRVYRILDGREIEVKSTGDFIVQNSDSNYQVILKLQAPSTIGLYVLPFSYKTTKL</sequence>
<comment type="caution">
    <text evidence="4">The sequence shown here is derived from an EMBL/GenBank/DDBJ whole genome shotgun (WGS) entry which is preliminary data.</text>
</comment>
<proteinExistence type="predicted"/>
<dbReference type="EMBL" id="CAJOAX010006269">
    <property type="protein sequence ID" value="CAF3975433.1"/>
    <property type="molecule type" value="Genomic_DNA"/>
</dbReference>